<organism evidence="10 12">
    <name type="scientific">Hamiltosporidium magnivora</name>
    <dbReference type="NCBI Taxonomy" id="148818"/>
    <lineage>
        <taxon>Eukaryota</taxon>
        <taxon>Fungi</taxon>
        <taxon>Fungi incertae sedis</taxon>
        <taxon>Microsporidia</taxon>
        <taxon>Dubosqiidae</taxon>
        <taxon>Hamiltosporidium</taxon>
    </lineage>
</organism>
<evidence type="ECO:0000256" key="7">
    <source>
        <dbReference type="ARBA" id="ARBA00040390"/>
    </source>
</evidence>
<evidence type="ECO:0000313" key="11">
    <source>
        <dbReference type="Proteomes" id="UP000291404"/>
    </source>
</evidence>
<dbReference type="Proteomes" id="UP000293045">
    <property type="component" value="Unassembled WGS sequence"/>
</dbReference>
<evidence type="ECO:0000256" key="5">
    <source>
        <dbReference type="ARBA" id="ARBA00022917"/>
    </source>
</evidence>
<feature type="repeat" description="WD" evidence="8">
    <location>
        <begin position="61"/>
        <end position="102"/>
    </location>
</feature>
<dbReference type="PANTHER" id="PTHR19877">
    <property type="entry name" value="EUKARYOTIC TRANSLATION INITIATION FACTOR 3 SUBUNIT I"/>
    <property type="match status" value="1"/>
</dbReference>
<dbReference type="EMBL" id="PIXR01000583">
    <property type="protein sequence ID" value="TBU05982.1"/>
    <property type="molecule type" value="Genomic_DNA"/>
</dbReference>
<dbReference type="GO" id="GO:0003743">
    <property type="term" value="F:translation initiation factor activity"/>
    <property type="evidence" value="ECO:0007669"/>
    <property type="project" value="UniProtKB-KW"/>
</dbReference>
<dbReference type="InterPro" id="IPR015943">
    <property type="entry name" value="WD40/YVTN_repeat-like_dom_sf"/>
</dbReference>
<reference evidence="11 12" key="1">
    <citation type="submission" date="2017-12" db="EMBL/GenBank/DDBJ databases">
        <authorList>
            <person name="Pombert J.-F."/>
            <person name="Haag K.L."/>
            <person name="Ebert D."/>
        </authorList>
    </citation>
    <scope>NUCLEOTIDE SEQUENCE [LARGE SCALE GENOMIC DNA]</scope>
    <source>
        <strain evidence="9">BE-OM-2</strain>
        <strain evidence="10">IL-BN-2</strain>
    </source>
</reference>
<gene>
    <name evidence="9" type="ORF">CWI36_0560p0040</name>
    <name evidence="10" type="ORF">CWI39_0583p0010</name>
</gene>
<evidence type="ECO:0000256" key="3">
    <source>
        <dbReference type="ARBA" id="ARBA00022574"/>
    </source>
</evidence>
<dbReference type="InterPro" id="IPR001680">
    <property type="entry name" value="WD40_rpt"/>
</dbReference>
<keyword evidence="2" id="KW-0396">Initiation factor</keyword>
<dbReference type="PROSITE" id="PS00678">
    <property type="entry name" value="WD_REPEATS_1"/>
    <property type="match status" value="1"/>
</dbReference>
<dbReference type="InterPro" id="IPR027525">
    <property type="entry name" value="eIF3i"/>
</dbReference>
<protein>
    <recommendedName>
        <fullName evidence="7">Serine-threonine kinase receptor-associated protein</fullName>
    </recommendedName>
</protein>
<sequence length="333" mass="36681">MTSETKKETKITKEGKLTTFTVHSRPITDLAFNEDGDLLFSTSLDGLLCAWRTNGIFLGSYDGHEGTIWCLSVDPFSTHLMSGGADNAAILWELETGKQISKITTNSMVRGLNFFRDGQKCLITTDTSYSQRSLIGIFDIRSNALSFKINPDVSVTKGIVDFSENLVAFSDSTGEISLLDIRNEKIIKSVKVHTSRINNLRLSFCRTFFSTASSDAQAKIVDFENISVMKTFTAEEPLNSSVIFRTNDKLIAAGGIAARDVTQTKGKDSFDVNFYDIPTAKMVGTYSLHFGTINCVDVHPSNNYFCSGGEDGIISFLEFGSEFSKAPFSKLEI</sequence>
<dbReference type="STRING" id="148818.A0A4V6MVF9"/>
<comment type="caution">
    <text evidence="10">The sequence shown here is derived from an EMBL/GenBank/DDBJ whole genome shotgun (WGS) entry which is preliminary data.</text>
</comment>
<dbReference type="VEuPathDB" id="MicrosporidiaDB:CWI36_0560p0040"/>
<evidence type="ECO:0000256" key="4">
    <source>
        <dbReference type="ARBA" id="ARBA00022737"/>
    </source>
</evidence>
<evidence type="ECO:0000256" key="8">
    <source>
        <dbReference type="PROSITE-ProRule" id="PRU00221"/>
    </source>
</evidence>
<name>A0A4V6MVF9_9MICR</name>
<dbReference type="Pfam" id="PF24805">
    <property type="entry name" value="EIF3I"/>
    <property type="match status" value="1"/>
</dbReference>
<dbReference type="EMBL" id="PITI01000560">
    <property type="protein sequence ID" value="TBU05878.1"/>
    <property type="molecule type" value="Genomic_DNA"/>
</dbReference>
<proteinExistence type="inferred from homology"/>
<keyword evidence="11" id="KW-1185">Reference proteome</keyword>
<dbReference type="InterPro" id="IPR019775">
    <property type="entry name" value="WD40_repeat_CS"/>
</dbReference>
<evidence type="ECO:0000313" key="10">
    <source>
        <dbReference type="EMBL" id="TBU05982.1"/>
    </source>
</evidence>
<dbReference type="PROSITE" id="PS50082">
    <property type="entry name" value="WD_REPEATS_2"/>
    <property type="match status" value="2"/>
</dbReference>
<evidence type="ECO:0000313" key="9">
    <source>
        <dbReference type="EMBL" id="TBU05878.1"/>
    </source>
</evidence>
<dbReference type="VEuPathDB" id="MicrosporidiaDB:CWI39_0583p0010"/>
<dbReference type="GO" id="GO:0002183">
    <property type="term" value="P:cytoplasmic translational initiation"/>
    <property type="evidence" value="ECO:0007669"/>
    <property type="project" value="TreeGrafter"/>
</dbReference>
<dbReference type="GO" id="GO:0071541">
    <property type="term" value="C:eukaryotic translation initiation factor 3 complex, eIF3m"/>
    <property type="evidence" value="ECO:0007669"/>
    <property type="project" value="TreeGrafter"/>
</dbReference>
<evidence type="ECO:0000256" key="6">
    <source>
        <dbReference type="ARBA" id="ARBA00038394"/>
    </source>
</evidence>
<evidence type="ECO:0000256" key="2">
    <source>
        <dbReference type="ARBA" id="ARBA00022540"/>
    </source>
</evidence>
<keyword evidence="1" id="KW-0963">Cytoplasm</keyword>
<evidence type="ECO:0000313" key="12">
    <source>
        <dbReference type="Proteomes" id="UP000293045"/>
    </source>
</evidence>
<dbReference type="InterPro" id="IPR036322">
    <property type="entry name" value="WD40_repeat_dom_sf"/>
</dbReference>
<dbReference type="SUPFAM" id="SSF50978">
    <property type="entry name" value="WD40 repeat-like"/>
    <property type="match status" value="1"/>
</dbReference>
<dbReference type="AlphaFoldDB" id="A0A4V6MVF9"/>
<dbReference type="PROSITE" id="PS50294">
    <property type="entry name" value="WD_REPEATS_REGION"/>
    <property type="match status" value="2"/>
</dbReference>
<dbReference type="PANTHER" id="PTHR19877:SF1">
    <property type="entry name" value="EUKARYOTIC TRANSLATION INITIATION FACTOR 3 SUBUNIT I"/>
    <property type="match status" value="1"/>
</dbReference>
<evidence type="ECO:0000256" key="1">
    <source>
        <dbReference type="ARBA" id="ARBA00022490"/>
    </source>
</evidence>
<keyword evidence="4" id="KW-0677">Repeat</keyword>
<dbReference type="Gene3D" id="2.130.10.10">
    <property type="entry name" value="YVTN repeat-like/Quinoprotein amine dehydrogenase"/>
    <property type="match status" value="1"/>
</dbReference>
<keyword evidence="3 8" id="KW-0853">WD repeat</keyword>
<accession>A0A4V6MVF9</accession>
<keyword evidence="5" id="KW-0648">Protein biosynthesis</keyword>
<dbReference type="GO" id="GO:0003723">
    <property type="term" value="F:RNA binding"/>
    <property type="evidence" value="ECO:0007669"/>
    <property type="project" value="TreeGrafter"/>
</dbReference>
<comment type="similarity">
    <text evidence="6">Belongs to the WD repeat STRAP family.</text>
</comment>
<dbReference type="Proteomes" id="UP000291404">
    <property type="component" value="Unassembled WGS sequence"/>
</dbReference>
<feature type="repeat" description="WD" evidence="8">
    <location>
        <begin position="20"/>
        <end position="51"/>
    </location>
</feature>
<dbReference type="SMART" id="SM00320">
    <property type="entry name" value="WD40"/>
    <property type="match status" value="5"/>
</dbReference>